<organism evidence="7 8">
    <name type="scientific">Desulfoglaeba alkanexedens ALDC</name>
    <dbReference type="NCBI Taxonomy" id="980445"/>
    <lineage>
        <taxon>Bacteria</taxon>
        <taxon>Pseudomonadati</taxon>
        <taxon>Thermodesulfobacteriota</taxon>
        <taxon>Syntrophobacteria</taxon>
        <taxon>Syntrophobacterales</taxon>
        <taxon>Syntrophobacteraceae</taxon>
        <taxon>Desulfoglaeba</taxon>
    </lineage>
</organism>
<dbReference type="Pfam" id="PF00149">
    <property type="entry name" value="Metallophos"/>
    <property type="match status" value="1"/>
</dbReference>
<dbReference type="PANTHER" id="PTHR42988">
    <property type="entry name" value="PHOSPHOHYDROLASE"/>
    <property type="match status" value="1"/>
</dbReference>
<protein>
    <submittedName>
        <fullName evidence="7">Metallophosphoesterase</fullName>
    </submittedName>
</protein>
<dbReference type="Proteomes" id="UP000298602">
    <property type="component" value="Chromosome"/>
</dbReference>
<evidence type="ECO:0000256" key="3">
    <source>
        <dbReference type="ARBA" id="ARBA00023004"/>
    </source>
</evidence>
<sequence>MRPYAKNGHPIPRRVKGILRQPPKPGPSGNKGKETFVLAHISDLHLTSPSGVRPTLLLNKRLLGYLSWQCRRRHIHLPHVLDALLLDLAEAAPDHVAVTGDLTNLGLPDEFRQAALWLKRLGPPEKVTVVPGNHDAYVATSWHETFSRWAPYLAGDDDSAGAGVYPILRIRGPVALIGLSSARPSMPFVAVGSLGRRQLARFEEMLERTGRLGLLRIVLIHHPPIPGSISWRKRLTDAPLFAEVVARRGAELILHGHAHVSREDELVAGTHSIPVLGVPSASNAGPIPQCTARYHVCRFQRTADGWRLHLAVRAYAPAQHAFIAGAEKEIRLPARNL</sequence>
<name>A0A4P8L448_9BACT</name>
<dbReference type="GO" id="GO:0016787">
    <property type="term" value="F:hydrolase activity"/>
    <property type="evidence" value="ECO:0007669"/>
    <property type="project" value="UniProtKB-KW"/>
</dbReference>
<keyword evidence="8" id="KW-1185">Reference proteome</keyword>
<reference evidence="7 8" key="2">
    <citation type="submission" date="2019-05" db="EMBL/GenBank/DDBJ databases">
        <authorList>
            <person name="Suflita J.M."/>
            <person name="Marks C.R."/>
        </authorList>
    </citation>
    <scope>NUCLEOTIDE SEQUENCE [LARGE SCALE GENOMIC DNA]</scope>
    <source>
        <strain evidence="7 8">ALDC</strain>
    </source>
</reference>
<reference evidence="7 8" key="1">
    <citation type="submission" date="2019-05" db="EMBL/GenBank/DDBJ databases">
        <title>The Complete Genome Sequence of the n-alkane-degrading Desulfoglaeba alkanexedens ALDC reveals multiple alkylsuccinate synthase gene clusters.</title>
        <authorList>
            <person name="Callaghan A.V."/>
            <person name="Davidova I.A."/>
            <person name="Duncan K.E."/>
            <person name="Morris B."/>
            <person name="McInerney M.J."/>
        </authorList>
    </citation>
    <scope>NUCLEOTIDE SEQUENCE [LARGE SCALE GENOMIC DNA]</scope>
    <source>
        <strain evidence="7 8">ALDC</strain>
    </source>
</reference>
<dbReference type="Gene3D" id="3.60.21.10">
    <property type="match status" value="1"/>
</dbReference>
<feature type="domain" description="Calcineurin-like phosphoesterase" evidence="6">
    <location>
        <begin position="38"/>
        <end position="260"/>
    </location>
</feature>
<dbReference type="InterPro" id="IPR029052">
    <property type="entry name" value="Metallo-depent_PP-like"/>
</dbReference>
<keyword evidence="2" id="KW-0378">Hydrolase</keyword>
<evidence type="ECO:0000256" key="4">
    <source>
        <dbReference type="ARBA" id="ARBA00025742"/>
    </source>
</evidence>
<dbReference type="OrthoDB" id="9794568at2"/>
<evidence type="ECO:0000256" key="2">
    <source>
        <dbReference type="ARBA" id="ARBA00022801"/>
    </source>
</evidence>
<accession>A0A4P8L448</accession>
<dbReference type="InterPro" id="IPR050884">
    <property type="entry name" value="CNP_phosphodiesterase-III"/>
</dbReference>
<comment type="similarity">
    <text evidence="4">Belongs to the cyclic nucleotide phosphodiesterase class-III family.</text>
</comment>
<feature type="region of interest" description="Disordered" evidence="5">
    <location>
        <begin position="1"/>
        <end position="33"/>
    </location>
</feature>
<gene>
    <name evidence="7" type="ORF">FDQ92_11570</name>
</gene>
<dbReference type="PANTHER" id="PTHR42988:SF2">
    <property type="entry name" value="CYCLIC NUCLEOTIDE PHOSPHODIESTERASE CBUA0032-RELATED"/>
    <property type="match status" value="1"/>
</dbReference>
<keyword evidence="3" id="KW-0408">Iron</keyword>
<evidence type="ECO:0000259" key="6">
    <source>
        <dbReference type="Pfam" id="PF00149"/>
    </source>
</evidence>
<keyword evidence="1" id="KW-0479">Metal-binding</keyword>
<evidence type="ECO:0000256" key="1">
    <source>
        <dbReference type="ARBA" id="ARBA00022723"/>
    </source>
</evidence>
<dbReference type="KEGG" id="dax:FDQ92_11570"/>
<evidence type="ECO:0000313" key="7">
    <source>
        <dbReference type="EMBL" id="QCQ22757.1"/>
    </source>
</evidence>
<evidence type="ECO:0000313" key="8">
    <source>
        <dbReference type="Proteomes" id="UP000298602"/>
    </source>
</evidence>
<dbReference type="GO" id="GO:0046872">
    <property type="term" value="F:metal ion binding"/>
    <property type="evidence" value="ECO:0007669"/>
    <property type="project" value="UniProtKB-KW"/>
</dbReference>
<dbReference type="EMBL" id="CP040098">
    <property type="protein sequence ID" value="QCQ22757.1"/>
    <property type="molecule type" value="Genomic_DNA"/>
</dbReference>
<evidence type="ECO:0000256" key="5">
    <source>
        <dbReference type="SAM" id="MobiDB-lite"/>
    </source>
</evidence>
<dbReference type="InterPro" id="IPR004843">
    <property type="entry name" value="Calcineurin-like_PHP"/>
</dbReference>
<dbReference type="SUPFAM" id="SSF56300">
    <property type="entry name" value="Metallo-dependent phosphatases"/>
    <property type="match status" value="1"/>
</dbReference>
<dbReference type="AlphaFoldDB" id="A0A4P8L448"/>
<proteinExistence type="inferred from homology"/>